<proteinExistence type="predicted"/>
<evidence type="ECO:0000313" key="3">
    <source>
        <dbReference type="Proteomes" id="UP000033615"/>
    </source>
</evidence>
<dbReference type="Proteomes" id="UP000033615">
    <property type="component" value="Unassembled WGS sequence"/>
</dbReference>
<evidence type="ECO:0000313" key="2">
    <source>
        <dbReference type="EMBL" id="OPF76690.1"/>
    </source>
</evidence>
<sequence length="200" mass="22222">MPRVFRQGTLQKVIFVSSKLTTLIIFRSGQDMRLVNFDALLLDHHRSVSHRIEGSFTVLSSQQQIHRVQRQRHQTGEDQQPTGWPELLPTLALQGQVPGAQQRAQRRKVQRRGHQGRATHGGTPNRSASVRTLPKPNKNVSPTTAAVISVTARSVTARSKEAPARLLTRLDLSPAISPPRPTAPMHNQCTLARELPGTPR</sequence>
<feature type="region of interest" description="Disordered" evidence="1">
    <location>
        <begin position="173"/>
        <end position="200"/>
    </location>
</feature>
<organism evidence="2 3">
    <name type="scientific">Streptomyces antioxidans</name>
    <dbReference type="NCBI Taxonomy" id="1507734"/>
    <lineage>
        <taxon>Bacteria</taxon>
        <taxon>Bacillati</taxon>
        <taxon>Actinomycetota</taxon>
        <taxon>Actinomycetes</taxon>
        <taxon>Kitasatosporales</taxon>
        <taxon>Streptomycetaceae</taxon>
        <taxon>Streptomyces</taxon>
    </lineage>
</organism>
<feature type="compositionally biased region" description="Basic residues" evidence="1">
    <location>
        <begin position="104"/>
        <end position="117"/>
    </location>
</feature>
<accession>A0A1V4D106</accession>
<protein>
    <submittedName>
        <fullName evidence="2">Uncharacterized protein</fullName>
    </submittedName>
</protein>
<keyword evidence="3" id="KW-1185">Reference proteome</keyword>
<feature type="region of interest" description="Disordered" evidence="1">
    <location>
        <begin position="96"/>
        <end position="142"/>
    </location>
</feature>
<evidence type="ECO:0000256" key="1">
    <source>
        <dbReference type="SAM" id="MobiDB-lite"/>
    </source>
</evidence>
<dbReference type="EMBL" id="LAKD02000057">
    <property type="protein sequence ID" value="OPF76690.1"/>
    <property type="molecule type" value="Genomic_DNA"/>
</dbReference>
<dbReference type="AlphaFoldDB" id="A0A1V4D106"/>
<comment type="caution">
    <text evidence="2">The sequence shown here is derived from an EMBL/GenBank/DDBJ whole genome shotgun (WGS) entry which is preliminary data.</text>
</comment>
<gene>
    <name evidence="2" type="ORF">VT50_0222835</name>
</gene>
<reference evidence="2" key="1">
    <citation type="submission" date="2016-12" db="EMBL/GenBank/DDBJ databases">
        <title>Genome sequence of Streptomyces antioxidans MUSC 164.</title>
        <authorList>
            <person name="Lee L.-H."/>
            <person name="Ser H.-L."/>
        </authorList>
    </citation>
    <scope>NUCLEOTIDE SEQUENCE [LARGE SCALE GENOMIC DNA]</scope>
    <source>
        <strain evidence="2">MUSC 164</strain>
    </source>
</reference>
<name>A0A1V4D106_9ACTN</name>